<keyword evidence="4" id="KW-1185">Reference proteome</keyword>
<accession>A0ABN8L5P5</accession>
<dbReference type="Proteomes" id="UP001153292">
    <property type="component" value="Chromosome 27"/>
</dbReference>
<evidence type="ECO:0000259" key="2">
    <source>
        <dbReference type="Pfam" id="PF01593"/>
    </source>
</evidence>
<evidence type="ECO:0000313" key="3">
    <source>
        <dbReference type="EMBL" id="CAH2987818.1"/>
    </source>
</evidence>
<feature type="domain" description="Amine oxidase" evidence="2">
    <location>
        <begin position="40"/>
        <end position="482"/>
    </location>
</feature>
<gene>
    <name evidence="3" type="ORF">CHILSU_LOCUS7372</name>
</gene>
<name>A0ABN8L5P5_CHISP</name>
<dbReference type="Gene3D" id="3.50.50.60">
    <property type="entry name" value="FAD/NAD(P)-binding domain"/>
    <property type="match status" value="1"/>
</dbReference>
<dbReference type="Pfam" id="PF01593">
    <property type="entry name" value="Amino_oxidase"/>
    <property type="match status" value="1"/>
</dbReference>
<dbReference type="PANTHER" id="PTHR10742">
    <property type="entry name" value="FLAVIN MONOAMINE OXIDASE"/>
    <property type="match status" value="1"/>
</dbReference>
<dbReference type="Gene3D" id="3.90.660.10">
    <property type="match status" value="1"/>
</dbReference>
<evidence type="ECO:0000256" key="1">
    <source>
        <dbReference type="SAM" id="SignalP"/>
    </source>
</evidence>
<dbReference type="PRINTS" id="PR00411">
    <property type="entry name" value="PNDRDTASEI"/>
</dbReference>
<dbReference type="SUPFAM" id="SSF51905">
    <property type="entry name" value="FAD/NAD(P)-binding domain"/>
    <property type="match status" value="1"/>
</dbReference>
<reference evidence="3" key="1">
    <citation type="submission" date="2021-12" db="EMBL/GenBank/DDBJ databases">
        <authorList>
            <person name="King R."/>
        </authorList>
    </citation>
    <scope>NUCLEOTIDE SEQUENCE</scope>
</reference>
<sequence>MTAAWLVLVAILSANAVYAASVGENQSTMYDTIVVGMGASGTSAASTLAQAGRRVLVLEAQNRIGGRVCTVPFGDGVVELGAEWIHGQVPSTVYDLAIKNNVSVISQDISMDVFLSDGSKGDRALINDLVDFALQSCEDPPKEPQPLGQCITNRLMDYIRVHHPDLLKDQDFLTELLAFLDLVIDNYEATTSWNDITTESKYRELDGDQHISWHKNGYKTLFEILLNTYNNGPGLPTLEYKLNKEVTQINWSEDPSKKVVVTCKDGSSYTADNVIVTVSIGVLKERHTSLFNPGLPPKKLDAIQNLHMGLLGKIILRFDHEWWISDYRSYGFMWRAQDRLTVPDDVWTRLQAASCPMGCSKVLTVWTSGDIGRLIETLPEDVVKRKTMELLRRFMGANVTVPEPVEMIRSSWYTNPYTRGSYTYDHIDSPLHPNARADLAQPITDSAGVPRILFAGEATEATHFSTVHGAVDSGRREAARLLPKSKI</sequence>
<dbReference type="EMBL" id="OU963920">
    <property type="protein sequence ID" value="CAH2987818.1"/>
    <property type="molecule type" value="Genomic_DNA"/>
</dbReference>
<dbReference type="PANTHER" id="PTHR10742:SF398">
    <property type="entry name" value="AMINE OXIDASE DOMAIN-CONTAINING PROTEIN-RELATED"/>
    <property type="match status" value="1"/>
</dbReference>
<proteinExistence type="predicted"/>
<dbReference type="InterPro" id="IPR002937">
    <property type="entry name" value="Amino_oxidase"/>
</dbReference>
<evidence type="ECO:0000313" key="4">
    <source>
        <dbReference type="Proteomes" id="UP001153292"/>
    </source>
</evidence>
<protein>
    <recommendedName>
        <fullName evidence="2">Amine oxidase domain-containing protein</fullName>
    </recommendedName>
</protein>
<organism evidence="3 4">
    <name type="scientific">Chilo suppressalis</name>
    <name type="common">Asiatic rice borer moth</name>
    <dbReference type="NCBI Taxonomy" id="168631"/>
    <lineage>
        <taxon>Eukaryota</taxon>
        <taxon>Metazoa</taxon>
        <taxon>Ecdysozoa</taxon>
        <taxon>Arthropoda</taxon>
        <taxon>Hexapoda</taxon>
        <taxon>Insecta</taxon>
        <taxon>Pterygota</taxon>
        <taxon>Neoptera</taxon>
        <taxon>Endopterygota</taxon>
        <taxon>Lepidoptera</taxon>
        <taxon>Glossata</taxon>
        <taxon>Ditrysia</taxon>
        <taxon>Pyraloidea</taxon>
        <taxon>Crambidae</taxon>
        <taxon>Crambinae</taxon>
        <taxon>Chilo</taxon>
    </lineage>
</organism>
<dbReference type="SUPFAM" id="SSF54373">
    <property type="entry name" value="FAD-linked reductases, C-terminal domain"/>
    <property type="match status" value="1"/>
</dbReference>
<keyword evidence="1" id="KW-0732">Signal</keyword>
<dbReference type="InterPro" id="IPR036188">
    <property type="entry name" value="FAD/NAD-bd_sf"/>
</dbReference>
<feature type="chain" id="PRO_5045551225" description="Amine oxidase domain-containing protein" evidence="1">
    <location>
        <begin position="20"/>
        <end position="487"/>
    </location>
</feature>
<dbReference type="InterPro" id="IPR050281">
    <property type="entry name" value="Flavin_monoamine_oxidase"/>
</dbReference>
<feature type="signal peptide" evidence="1">
    <location>
        <begin position="1"/>
        <end position="19"/>
    </location>
</feature>